<dbReference type="STRING" id="59919.PMM1211"/>
<dbReference type="eggNOG" id="COG1596">
    <property type="taxonomic scope" value="Bacteria"/>
</dbReference>
<dbReference type="Pfam" id="PF02563">
    <property type="entry name" value="Poly_export"/>
    <property type="match status" value="1"/>
</dbReference>
<dbReference type="EMBL" id="BX548174">
    <property type="protein sequence ID" value="CAE19670.1"/>
    <property type="molecule type" value="Genomic_DNA"/>
</dbReference>
<dbReference type="OrthoDB" id="9793939at2"/>
<dbReference type="Gene3D" id="3.10.560.10">
    <property type="entry name" value="Outer membrane lipoprotein wza domain like"/>
    <property type="match status" value="2"/>
</dbReference>
<accession>Q7V0P5</accession>
<evidence type="ECO:0000259" key="2">
    <source>
        <dbReference type="Pfam" id="PF02563"/>
    </source>
</evidence>
<dbReference type="InterPro" id="IPR003715">
    <property type="entry name" value="Poly_export_N"/>
</dbReference>
<gene>
    <name evidence="3" type="ordered locus">PMM1211</name>
</gene>
<sequence length="388" mass="43972">MNGYFLKISSVLLLLNLFGIFPLKIFSQDLIKNEIYKNNIPIDYLDYIPDNEYILGPGDVILILFNNKELYNKLFTIQNDGTIFSNRLRRVYIEGLTINELSILLNEKYKEFFINPNINIEIVKSRPIRIQILGEVVSPGSYLLGGKKEFNQFNALINETSNIKDEKSNLLFEELNKEGEITTSKTLFDAIKEAKGITLYSDLENIEVIRRNPISKGGGKIKTNLNFLNFIETGAQKQNISLMDGDTIIVKKSNYPLNEQFRKATSTNLQSQFNKVFISGRVEEPGMKLINKSATLNDLILLSGGNKPLRGNIYNVRFNNDGTLTRSKIRYRRNAPANSKNNPILRSGDIVSLDSNLLLKGSSTISEITSPFVGIFSSYSFFNMLTEL</sequence>
<evidence type="ECO:0000313" key="3">
    <source>
        <dbReference type="EMBL" id="CAE19670.1"/>
    </source>
</evidence>
<dbReference type="Gene3D" id="3.30.1950.10">
    <property type="entry name" value="wza like domain"/>
    <property type="match status" value="1"/>
</dbReference>
<reference evidence="3 4" key="1">
    <citation type="journal article" date="2003" name="Nature">
        <title>Genome divergence in two Prochlorococcus ecotypes reflects oceanic niche differentiation.</title>
        <authorList>
            <person name="Rocap G."/>
            <person name="Larimer F.W."/>
            <person name="Lamerdin J.E."/>
            <person name="Malfatti S."/>
            <person name="Chain P."/>
            <person name="Ahlgren N.A."/>
            <person name="Arellano A."/>
            <person name="Coleman M."/>
            <person name="Hauser L."/>
            <person name="Hess W.R."/>
            <person name="Johnson Z.I."/>
            <person name="Land M.L."/>
            <person name="Lindell D."/>
            <person name="Post A.F."/>
            <person name="Regala W."/>
            <person name="Shah M."/>
            <person name="Shaw S.L."/>
            <person name="Steglich C."/>
            <person name="Sullivan M.B."/>
            <person name="Ting C.S."/>
            <person name="Tolonen A."/>
            <person name="Webb E.A."/>
            <person name="Zinser E.R."/>
            <person name="Chisholm S.W."/>
        </authorList>
    </citation>
    <scope>NUCLEOTIDE SEQUENCE [LARGE SCALE GENOMIC DNA]</scope>
    <source>
        <strain evidence="4">CCMP1986 / NIES-2087 / MED4</strain>
    </source>
</reference>
<proteinExistence type="predicted"/>
<dbReference type="Proteomes" id="UP000001026">
    <property type="component" value="Chromosome"/>
</dbReference>
<evidence type="ECO:0000256" key="1">
    <source>
        <dbReference type="ARBA" id="ARBA00022729"/>
    </source>
</evidence>
<dbReference type="PANTHER" id="PTHR33619:SF3">
    <property type="entry name" value="POLYSACCHARIDE EXPORT PROTEIN GFCE-RELATED"/>
    <property type="match status" value="1"/>
</dbReference>
<name>Q7V0P5_PROMP</name>
<dbReference type="HOGENOM" id="CLU_022181_0_0_3"/>
<organism evidence="3 4">
    <name type="scientific">Prochlorococcus marinus subsp. pastoris (strain CCMP1986 / NIES-2087 / MED4)</name>
    <dbReference type="NCBI Taxonomy" id="59919"/>
    <lineage>
        <taxon>Bacteria</taxon>
        <taxon>Bacillati</taxon>
        <taxon>Cyanobacteriota</taxon>
        <taxon>Cyanophyceae</taxon>
        <taxon>Synechococcales</taxon>
        <taxon>Prochlorococcaceae</taxon>
        <taxon>Prochlorococcus</taxon>
    </lineage>
</organism>
<dbReference type="AlphaFoldDB" id="Q7V0P5"/>
<dbReference type="PANTHER" id="PTHR33619">
    <property type="entry name" value="POLYSACCHARIDE EXPORT PROTEIN GFCE-RELATED"/>
    <property type="match status" value="1"/>
</dbReference>
<dbReference type="RefSeq" id="WP_011132845.1">
    <property type="nucleotide sequence ID" value="NC_005072.1"/>
</dbReference>
<evidence type="ECO:0000313" key="4">
    <source>
        <dbReference type="Proteomes" id="UP000001026"/>
    </source>
</evidence>
<dbReference type="KEGG" id="pmm:PMM1211"/>
<feature type="domain" description="Polysaccharide export protein N-terminal" evidence="2">
    <location>
        <begin position="50"/>
        <end position="122"/>
    </location>
</feature>
<dbReference type="InterPro" id="IPR049712">
    <property type="entry name" value="Poly_export"/>
</dbReference>
<dbReference type="GO" id="GO:0015159">
    <property type="term" value="F:polysaccharide transmembrane transporter activity"/>
    <property type="evidence" value="ECO:0007669"/>
    <property type="project" value="InterPro"/>
</dbReference>
<keyword evidence="1" id="KW-0732">Signal</keyword>
<protein>
    <submittedName>
        <fullName evidence="3">Possible polysaccharide export or synthesis protein</fullName>
    </submittedName>
</protein>